<dbReference type="Proteomes" id="UP001198571">
    <property type="component" value="Unassembled WGS sequence"/>
</dbReference>
<dbReference type="Pfam" id="PF09931">
    <property type="entry name" value="Phage_phiJL001_Gp84_N"/>
    <property type="match status" value="1"/>
</dbReference>
<evidence type="ECO:0000259" key="2">
    <source>
        <dbReference type="Pfam" id="PF09356"/>
    </source>
</evidence>
<evidence type="ECO:0000313" key="3">
    <source>
        <dbReference type="EMBL" id="MCB5410019.1"/>
    </source>
</evidence>
<dbReference type="EMBL" id="JACDXX010000006">
    <property type="protein sequence ID" value="MCB5410019.1"/>
    <property type="molecule type" value="Genomic_DNA"/>
</dbReference>
<dbReference type="NCBIfam" id="TIGR02218">
    <property type="entry name" value="phg_TIGR02218"/>
    <property type="match status" value="1"/>
</dbReference>
<keyword evidence="4" id="KW-1185">Reference proteome</keyword>
<gene>
    <name evidence="3" type="ORF">H0485_08405</name>
</gene>
<dbReference type="RefSeq" id="WP_226934924.1">
    <property type="nucleotide sequence ID" value="NZ_JACDXX010000006.1"/>
</dbReference>
<dbReference type="InterPro" id="IPR011928">
    <property type="entry name" value="Phage_phiJL001_Gp84"/>
</dbReference>
<dbReference type="InterPro" id="IPR018964">
    <property type="entry name" value="Phage_phiJL001_Gp84_C"/>
</dbReference>
<accession>A0ABS8CKU4</accession>
<protein>
    <submittedName>
        <fullName evidence="3">DUF2163 domain-containing protein</fullName>
    </submittedName>
</protein>
<organism evidence="3 4">
    <name type="scientific">Pseudogemmobacter faecipullorum</name>
    <dbReference type="NCBI Taxonomy" id="2755041"/>
    <lineage>
        <taxon>Bacteria</taxon>
        <taxon>Pseudomonadati</taxon>
        <taxon>Pseudomonadota</taxon>
        <taxon>Alphaproteobacteria</taxon>
        <taxon>Rhodobacterales</taxon>
        <taxon>Paracoccaceae</taxon>
        <taxon>Pseudogemmobacter</taxon>
    </lineage>
</organism>
<evidence type="ECO:0000256" key="1">
    <source>
        <dbReference type="SAM" id="MobiDB-lite"/>
    </source>
</evidence>
<comment type="caution">
    <text evidence="3">The sequence shown here is derived from an EMBL/GenBank/DDBJ whole genome shotgun (WGS) entry which is preliminary data.</text>
</comment>
<evidence type="ECO:0000313" key="4">
    <source>
        <dbReference type="Proteomes" id="UP001198571"/>
    </source>
</evidence>
<dbReference type="Pfam" id="PF09356">
    <property type="entry name" value="Phage_BR0599"/>
    <property type="match status" value="1"/>
</dbReference>
<reference evidence="3 4" key="1">
    <citation type="submission" date="2020-07" db="EMBL/GenBank/DDBJ databases">
        <title>Pseudogemmobacter sp. nov., isolated from poultry manure in Taiwan.</title>
        <authorList>
            <person name="Lin S.-Y."/>
            <person name="Tang Y.-S."/>
            <person name="Young C.-C."/>
        </authorList>
    </citation>
    <scope>NUCLEOTIDE SEQUENCE [LARGE SCALE GENOMIC DNA]</scope>
    <source>
        <strain evidence="3 4">CC-YST710</strain>
    </source>
</reference>
<sequence>MSGPDSTSFCRIWQITRRDGLRLGFTDHDCDLEFNALICRAGSGLTASALVQVAGLAVDNAEALGALSDTAIRAGDLTAGRFDGAEIMLWLADWQDLSRNRLLFHGTLGEISQHGLAFRAELRGLSEALSQPQGHAYSRGCSAVLGDARCRFDLRQPGYLQELPVLAVSGAGRLLHLAPAESFEPGWFAEGRLEVLSGAAAGLDAMIRSDRLLAEGREIGLWQSLRAGLLPGDQVRLGPGCDRRAVTCRQKFSNLKNFRGFPHLPSEDWLTSWPRQGQENTGGSLFLTPGAGAGL</sequence>
<feature type="region of interest" description="Disordered" evidence="1">
    <location>
        <begin position="275"/>
        <end position="295"/>
    </location>
</feature>
<name>A0ABS8CKU4_9RHOB</name>
<proteinExistence type="predicted"/>
<feature type="domain" description="Bacteriophage phiJL001 Gp84 C-terminal" evidence="2">
    <location>
        <begin position="186"/>
        <end position="268"/>
    </location>
</feature>